<organism evidence="1">
    <name type="scientific">mine drainage metagenome</name>
    <dbReference type="NCBI Taxonomy" id="410659"/>
    <lineage>
        <taxon>unclassified sequences</taxon>
        <taxon>metagenomes</taxon>
        <taxon>ecological metagenomes</taxon>
    </lineage>
</organism>
<reference evidence="1" key="1">
    <citation type="submission" date="2013-08" db="EMBL/GenBank/DDBJ databases">
        <authorList>
            <person name="Mendez C."/>
            <person name="Richter M."/>
            <person name="Ferrer M."/>
            <person name="Sanchez J."/>
        </authorList>
    </citation>
    <scope>NUCLEOTIDE SEQUENCE</scope>
</reference>
<accession>T0Z0X3</accession>
<reference evidence="1" key="2">
    <citation type="journal article" date="2014" name="ISME J.">
        <title>Microbial stratification in low pH oxic and suboxic macroscopic growths along an acid mine drainage.</title>
        <authorList>
            <person name="Mendez-Garcia C."/>
            <person name="Mesa V."/>
            <person name="Sprenger R.R."/>
            <person name="Richter M."/>
            <person name="Diez M.S."/>
            <person name="Solano J."/>
            <person name="Bargiela R."/>
            <person name="Golyshina O.V."/>
            <person name="Manteca A."/>
            <person name="Ramos J.L."/>
            <person name="Gallego J.R."/>
            <person name="Llorente I."/>
            <person name="Martins Dos Santos V.A."/>
            <person name="Jensen O.N."/>
            <person name="Pelaez A.I."/>
            <person name="Sanchez J."/>
            <person name="Ferrer M."/>
        </authorList>
    </citation>
    <scope>NUCLEOTIDE SEQUENCE</scope>
</reference>
<dbReference type="EMBL" id="AUZZ01008488">
    <property type="protein sequence ID" value="EQD37857.1"/>
    <property type="molecule type" value="Genomic_DNA"/>
</dbReference>
<proteinExistence type="predicted"/>
<comment type="caution">
    <text evidence="1">The sequence shown here is derived from an EMBL/GenBank/DDBJ whole genome shotgun (WGS) entry which is preliminary data.</text>
</comment>
<evidence type="ECO:0000313" key="1">
    <source>
        <dbReference type="EMBL" id="EQD37857.1"/>
    </source>
</evidence>
<dbReference type="AlphaFoldDB" id="T0Z0X3"/>
<name>T0Z0X3_9ZZZZ</name>
<sequence length="59" mass="6569">MKNLKNWTLNSMYVGLETENRDYRPGVRDHQPQGSVEAALQLSDLSVIAEPPQTSPSAK</sequence>
<protein>
    <submittedName>
        <fullName evidence="1">Uncharacterized protein</fullName>
    </submittedName>
</protein>
<gene>
    <name evidence="1" type="ORF">B2A_11744</name>
</gene>